<protein>
    <submittedName>
        <fullName evidence="2">Uncharacterized protein</fullName>
    </submittedName>
</protein>
<feature type="signal peptide" evidence="1">
    <location>
        <begin position="1"/>
        <end position="25"/>
    </location>
</feature>
<evidence type="ECO:0000313" key="3">
    <source>
        <dbReference type="Proteomes" id="UP000550354"/>
    </source>
</evidence>
<reference evidence="2 3" key="1">
    <citation type="submission" date="2020-07" db="EMBL/GenBank/DDBJ databases">
        <title>Draft genome and description of Aeromicrobium phoceense strain Marseille-Q0843 isolated from healthy skin swab.</title>
        <authorList>
            <person name="Boxberger M."/>
            <person name="La Scola B."/>
        </authorList>
    </citation>
    <scope>NUCLEOTIDE SEQUENCE [LARGE SCALE GENOMIC DNA]</scope>
    <source>
        <strain evidence="2 3">Marseille-Q0843</strain>
    </source>
</reference>
<keyword evidence="1" id="KW-0732">Signal</keyword>
<dbReference type="AlphaFoldDB" id="A0A838XG75"/>
<dbReference type="EMBL" id="JACEOG010000001">
    <property type="protein sequence ID" value="MBA4607666.1"/>
    <property type="molecule type" value="Genomic_DNA"/>
</dbReference>
<feature type="chain" id="PRO_5032810721" evidence="1">
    <location>
        <begin position="26"/>
        <end position="260"/>
    </location>
</feature>
<gene>
    <name evidence="2" type="ORF">H1W00_04175</name>
</gene>
<proteinExistence type="predicted"/>
<name>A0A838XG75_9ACTN</name>
<dbReference type="RefSeq" id="WP_181753878.1">
    <property type="nucleotide sequence ID" value="NZ_JACEOG010000001.1"/>
</dbReference>
<dbReference type="Proteomes" id="UP000550354">
    <property type="component" value="Unassembled WGS sequence"/>
</dbReference>
<sequence length="260" mass="27368">MRVRVIAIAVATGLVLALAPLAAQAASTYSVSLSINASRPTVGTKLKLSGTVSGPQAAGKQLLVQRKVGSGAWKTVAKVRTTARRTYAARVKVTTAGRQYVRVVAPRSSSAGAGTSPARRYTGFRWLDLTKQRHATGGEPVNGPVTIAGKRYRKAFTFRDSGVYFNTGGKCTTLRGSVGTPDNAAGRLVVLTAANADFDDEREYHAHAAAGAAPKAVSYPVTGRKVVAFGDDNSRKRVSMVAPKLRCSVNALPRMVLPSL</sequence>
<accession>A0A838XG75</accession>
<evidence type="ECO:0000256" key="1">
    <source>
        <dbReference type="SAM" id="SignalP"/>
    </source>
</evidence>
<evidence type="ECO:0000313" key="2">
    <source>
        <dbReference type="EMBL" id="MBA4607666.1"/>
    </source>
</evidence>
<keyword evidence="3" id="KW-1185">Reference proteome</keyword>
<comment type="caution">
    <text evidence="2">The sequence shown here is derived from an EMBL/GenBank/DDBJ whole genome shotgun (WGS) entry which is preliminary data.</text>
</comment>
<organism evidence="2 3">
    <name type="scientific">Aeromicrobium phoceense</name>
    <dbReference type="NCBI Taxonomy" id="2754045"/>
    <lineage>
        <taxon>Bacteria</taxon>
        <taxon>Bacillati</taxon>
        <taxon>Actinomycetota</taxon>
        <taxon>Actinomycetes</taxon>
        <taxon>Propionibacteriales</taxon>
        <taxon>Nocardioidaceae</taxon>
        <taxon>Aeromicrobium</taxon>
    </lineage>
</organism>